<keyword evidence="6" id="KW-0479">Metal-binding</keyword>
<keyword evidence="7" id="KW-0256">Endoplasmic reticulum</keyword>
<keyword evidence="13" id="KW-0325">Glycoprotein</keyword>
<keyword evidence="12" id="KW-1015">Disulfide bond</keyword>
<proteinExistence type="predicted"/>
<dbReference type="InterPro" id="IPR043538">
    <property type="entry name" value="XYLT"/>
</dbReference>
<keyword evidence="16" id="KW-1185">Reference proteome</keyword>
<keyword evidence="9" id="KW-1133">Transmembrane helix</keyword>
<dbReference type="AlphaFoldDB" id="A0A0N0XGH8"/>
<dbReference type="Pfam" id="PF02485">
    <property type="entry name" value="Branch"/>
    <property type="match status" value="1"/>
</dbReference>
<comment type="caution">
    <text evidence="15">The sequence shown here is derived from an EMBL/GenBank/DDBJ whole genome shotgun (WGS) entry which is preliminary data.</text>
</comment>
<evidence type="ECO:0000256" key="11">
    <source>
        <dbReference type="ARBA" id="ARBA00023136"/>
    </source>
</evidence>
<evidence type="ECO:0000256" key="6">
    <source>
        <dbReference type="ARBA" id="ARBA00022723"/>
    </source>
</evidence>
<dbReference type="GO" id="GO:0016020">
    <property type="term" value="C:membrane"/>
    <property type="evidence" value="ECO:0007669"/>
    <property type="project" value="InterPro"/>
</dbReference>
<evidence type="ECO:0000256" key="4">
    <source>
        <dbReference type="ARBA" id="ARBA00022679"/>
    </source>
</evidence>
<dbReference type="GO" id="GO:0030158">
    <property type="term" value="F:protein xylosyltransferase activity"/>
    <property type="evidence" value="ECO:0007669"/>
    <property type="project" value="InterPro"/>
</dbReference>
<evidence type="ECO:0000313" key="16">
    <source>
        <dbReference type="Proteomes" id="UP000037939"/>
    </source>
</evidence>
<evidence type="ECO:0000256" key="9">
    <source>
        <dbReference type="ARBA" id="ARBA00022989"/>
    </source>
</evidence>
<dbReference type="STRING" id="857265.WG78_18480"/>
<accession>A0A0N0XGH8</accession>
<evidence type="ECO:0000256" key="14">
    <source>
        <dbReference type="ARBA" id="ARBA00042865"/>
    </source>
</evidence>
<evidence type="ECO:0000256" key="5">
    <source>
        <dbReference type="ARBA" id="ARBA00022692"/>
    </source>
</evidence>
<keyword evidence="8" id="KW-0735">Signal-anchor</keyword>
<organism evidence="15 16">
    <name type="scientific">Amantichitinum ursilacus</name>
    <dbReference type="NCBI Taxonomy" id="857265"/>
    <lineage>
        <taxon>Bacteria</taxon>
        <taxon>Pseudomonadati</taxon>
        <taxon>Pseudomonadota</taxon>
        <taxon>Betaproteobacteria</taxon>
        <taxon>Neisseriales</taxon>
        <taxon>Chitinibacteraceae</taxon>
        <taxon>Amantichitinum</taxon>
    </lineage>
</organism>
<dbReference type="PANTHER" id="PTHR46025:SF3">
    <property type="entry name" value="XYLOSYLTRANSFERASE OXT"/>
    <property type="match status" value="1"/>
</dbReference>
<evidence type="ECO:0000256" key="10">
    <source>
        <dbReference type="ARBA" id="ARBA00023034"/>
    </source>
</evidence>
<keyword evidence="5" id="KW-0812">Transmembrane</keyword>
<sequence>MPARWPTWMATITEQAPRLAWLILAHDHPQQLGRLLKRLAGGRCYVHVDARASAQTFAAMQAAVPAGMDVQFIARRPCYWGGFSLVSATLDLMRAALADGCAWATLLSGADYPLQTHTDIARFLAAQTTDGFIDIRTEAQFDVRYRWQTWHPQSWHGKPIGKLWQKLQRAVQRLGWRRYPPVAVPQIFAGSQWWTLSAPACRALLAFCEQHPEVLRFFARTAVPDEMFFQSVLMQTSFAPRVLRNNLRLIRWQDGAWSPYTWQDGDIPELLASPALLARKFAPDGRVTTALDQALDGIRNATPDRQPS</sequence>
<evidence type="ECO:0000256" key="13">
    <source>
        <dbReference type="ARBA" id="ARBA00023180"/>
    </source>
</evidence>
<keyword evidence="10" id="KW-0333">Golgi apparatus</keyword>
<keyword evidence="11" id="KW-0472">Membrane</keyword>
<dbReference type="GO" id="GO:0050650">
    <property type="term" value="P:chondroitin sulfate proteoglycan biosynthetic process"/>
    <property type="evidence" value="ECO:0007669"/>
    <property type="project" value="TreeGrafter"/>
</dbReference>
<dbReference type="PANTHER" id="PTHR46025">
    <property type="entry name" value="XYLOSYLTRANSFERASE OXT"/>
    <property type="match status" value="1"/>
</dbReference>
<dbReference type="InterPro" id="IPR003406">
    <property type="entry name" value="Glyco_trans_14"/>
</dbReference>
<dbReference type="GO" id="GO:0015012">
    <property type="term" value="P:heparan sulfate proteoglycan biosynthetic process"/>
    <property type="evidence" value="ECO:0007669"/>
    <property type="project" value="TreeGrafter"/>
</dbReference>
<evidence type="ECO:0000313" key="15">
    <source>
        <dbReference type="EMBL" id="KPC50082.1"/>
    </source>
</evidence>
<protein>
    <recommendedName>
        <fullName evidence="14">Peptide O-xylosyltransferase</fullName>
    </recommendedName>
</protein>
<comment type="subcellular location">
    <subcellularLocation>
        <location evidence="2">Endoplasmic reticulum membrane</location>
        <topology evidence="2">Single-pass type II membrane protein</topology>
    </subcellularLocation>
    <subcellularLocation>
        <location evidence="1">Golgi apparatus membrane</location>
        <topology evidence="1">Single-pass type II membrane protein</topology>
    </subcellularLocation>
</comment>
<dbReference type="GO" id="GO:0046872">
    <property type="term" value="F:metal ion binding"/>
    <property type="evidence" value="ECO:0007669"/>
    <property type="project" value="UniProtKB-KW"/>
</dbReference>
<name>A0A0N0XGH8_9NEIS</name>
<gene>
    <name evidence="15" type="ORF">WG78_18480</name>
</gene>
<keyword evidence="3" id="KW-0328">Glycosyltransferase</keyword>
<dbReference type="EMBL" id="LAQT01000032">
    <property type="protein sequence ID" value="KPC50082.1"/>
    <property type="molecule type" value="Genomic_DNA"/>
</dbReference>
<dbReference type="Proteomes" id="UP000037939">
    <property type="component" value="Unassembled WGS sequence"/>
</dbReference>
<reference evidence="15 16" key="1">
    <citation type="submission" date="2015-07" db="EMBL/GenBank/DDBJ databases">
        <title>Draft genome sequence of the Amantichitinum ursilacus IGB-41, a new chitin-degrading bacterium.</title>
        <authorList>
            <person name="Kirstahler P."/>
            <person name="Guenther M."/>
            <person name="Grumaz C."/>
            <person name="Rupp S."/>
            <person name="Zibek S."/>
            <person name="Sohn K."/>
        </authorList>
    </citation>
    <scope>NUCLEOTIDE SEQUENCE [LARGE SCALE GENOMIC DNA]</scope>
    <source>
        <strain evidence="15 16">IGB-41</strain>
    </source>
</reference>
<evidence type="ECO:0000256" key="7">
    <source>
        <dbReference type="ARBA" id="ARBA00022824"/>
    </source>
</evidence>
<keyword evidence="4" id="KW-0808">Transferase</keyword>
<evidence type="ECO:0000256" key="1">
    <source>
        <dbReference type="ARBA" id="ARBA00004323"/>
    </source>
</evidence>
<evidence type="ECO:0000256" key="8">
    <source>
        <dbReference type="ARBA" id="ARBA00022968"/>
    </source>
</evidence>
<evidence type="ECO:0000256" key="2">
    <source>
        <dbReference type="ARBA" id="ARBA00004648"/>
    </source>
</evidence>
<evidence type="ECO:0000256" key="3">
    <source>
        <dbReference type="ARBA" id="ARBA00022676"/>
    </source>
</evidence>
<evidence type="ECO:0000256" key="12">
    <source>
        <dbReference type="ARBA" id="ARBA00023157"/>
    </source>
</evidence>